<dbReference type="PROSITE" id="PS00671">
    <property type="entry name" value="D_2_HYDROXYACID_DH_3"/>
    <property type="match status" value="1"/>
</dbReference>
<keyword evidence="2 4" id="KW-0560">Oxidoreductase</keyword>
<organism evidence="7 8">
    <name type="scientific">Paenibacillus plantiphilus</name>
    <dbReference type="NCBI Taxonomy" id="2905650"/>
    <lineage>
        <taxon>Bacteria</taxon>
        <taxon>Bacillati</taxon>
        <taxon>Bacillota</taxon>
        <taxon>Bacilli</taxon>
        <taxon>Bacillales</taxon>
        <taxon>Paenibacillaceae</taxon>
        <taxon>Paenibacillus</taxon>
    </lineage>
</organism>
<dbReference type="PANTHER" id="PTHR43761:SF1">
    <property type="entry name" value="D-ISOMER SPECIFIC 2-HYDROXYACID DEHYDROGENASE CATALYTIC DOMAIN-CONTAINING PROTEIN-RELATED"/>
    <property type="match status" value="1"/>
</dbReference>
<sequence>MKQQKQQWQCAVDATIQLSERERDQLERTFTVEYMDIHKATKQQLANFDMFLIHSKIPDTCMESFVKCKYIGIRAHNTDYVSSDLAHKLGIELRGIPQLGENAVAEHTFSLIFAVAKQLFLSSDNINEGKWRAGLQPNVELRGKHLGIIGYGTIGRAVASIGRALGMHTLIAASRTSAEDGSLSLEEVLQQSDIVTLHASTRGHTEPLINKRQLEMMKDGAILINTARGSLLNDADLEAALRSGKLMGAGLDVYPEEPYTNRGLYELPNVVCTPHLAFYTNETISSMNQHLLEQAIHYYNDRNGS</sequence>
<proteinExistence type="inferred from homology"/>
<dbReference type="InterPro" id="IPR029753">
    <property type="entry name" value="D-isomer_DH_CS"/>
</dbReference>
<evidence type="ECO:0000259" key="6">
    <source>
        <dbReference type="Pfam" id="PF02826"/>
    </source>
</evidence>
<dbReference type="Gene3D" id="3.40.50.720">
    <property type="entry name" value="NAD(P)-binding Rossmann-like Domain"/>
    <property type="match status" value="2"/>
</dbReference>
<dbReference type="SUPFAM" id="SSF51735">
    <property type="entry name" value="NAD(P)-binding Rossmann-fold domains"/>
    <property type="match status" value="1"/>
</dbReference>
<dbReference type="InterPro" id="IPR050418">
    <property type="entry name" value="D-iso_2-hydroxyacid_DH_PdxB"/>
</dbReference>
<dbReference type="SUPFAM" id="SSF52283">
    <property type="entry name" value="Formate/glycerate dehydrogenase catalytic domain-like"/>
    <property type="match status" value="1"/>
</dbReference>
<feature type="domain" description="D-isomer specific 2-hydroxyacid dehydrogenase NAD-binding" evidence="6">
    <location>
        <begin position="109"/>
        <end position="277"/>
    </location>
</feature>
<evidence type="ECO:0000256" key="3">
    <source>
        <dbReference type="ARBA" id="ARBA00023027"/>
    </source>
</evidence>
<comment type="caution">
    <text evidence="7">The sequence shown here is derived from an EMBL/GenBank/DDBJ whole genome shotgun (WGS) entry which is preliminary data.</text>
</comment>
<evidence type="ECO:0000256" key="1">
    <source>
        <dbReference type="ARBA" id="ARBA00005854"/>
    </source>
</evidence>
<dbReference type="GO" id="GO:0033711">
    <property type="term" value="F:4-phosphoerythronate dehydrogenase activity"/>
    <property type="evidence" value="ECO:0007669"/>
    <property type="project" value="UniProtKB-EC"/>
</dbReference>
<dbReference type="InterPro" id="IPR036291">
    <property type="entry name" value="NAD(P)-bd_dom_sf"/>
</dbReference>
<evidence type="ECO:0000313" key="7">
    <source>
        <dbReference type="EMBL" id="CAH1198931.1"/>
    </source>
</evidence>
<dbReference type="EC" id="1.1.1.290" evidence="7"/>
<accession>A0ABN8GC03</accession>
<evidence type="ECO:0000259" key="5">
    <source>
        <dbReference type="Pfam" id="PF00389"/>
    </source>
</evidence>
<protein>
    <submittedName>
        <fullName evidence="7">Erythronate-4-phosphate dehydrogenase</fullName>
        <ecNumber evidence="7">1.1.1.290</ecNumber>
    </submittedName>
</protein>
<name>A0ABN8GC03_9BACL</name>
<keyword evidence="3" id="KW-0520">NAD</keyword>
<dbReference type="Pfam" id="PF00389">
    <property type="entry name" value="2-Hacid_dh"/>
    <property type="match status" value="1"/>
</dbReference>
<dbReference type="InterPro" id="IPR006140">
    <property type="entry name" value="D-isomer_DH_NAD-bd"/>
</dbReference>
<dbReference type="InterPro" id="IPR006139">
    <property type="entry name" value="D-isomer_2_OHA_DH_cat_dom"/>
</dbReference>
<dbReference type="PANTHER" id="PTHR43761">
    <property type="entry name" value="D-ISOMER SPECIFIC 2-HYDROXYACID DEHYDROGENASE FAMILY PROTEIN (AFU_ORTHOLOGUE AFUA_1G13630)"/>
    <property type="match status" value="1"/>
</dbReference>
<dbReference type="Proteomes" id="UP000838686">
    <property type="component" value="Unassembled WGS sequence"/>
</dbReference>
<evidence type="ECO:0000256" key="2">
    <source>
        <dbReference type="ARBA" id="ARBA00023002"/>
    </source>
</evidence>
<reference evidence="7" key="1">
    <citation type="submission" date="2022-01" db="EMBL/GenBank/DDBJ databases">
        <authorList>
            <person name="Criscuolo A."/>
        </authorList>
    </citation>
    <scope>NUCLEOTIDE SEQUENCE</scope>
    <source>
        <strain evidence="7">CIP111893</strain>
    </source>
</reference>
<evidence type="ECO:0000313" key="8">
    <source>
        <dbReference type="Proteomes" id="UP000838686"/>
    </source>
</evidence>
<evidence type="ECO:0000256" key="4">
    <source>
        <dbReference type="RuleBase" id="RU003719"/>
    </source>
</evidence>
<feature type="domain" description="D-isomer specific 2-hydroxyacid dehydrogenase catalytic" evidence="5">
    <location>
        <begin position="19"/>
        <end position="300"/>
    </location>
</feature>
<gene>
    <name evidence="7" type="primary">pdxB</name>
    <name evidence="7" type="ORF">PAECIP111893_01174</name>
</gene>
<keyword evidence="8" id="KW-1185">Reference proteome</keyword>
<dbReference type="EMBL" id="CAKMMF010000005">
    <property type="protein sequence ID" value="CAH1198931.1"/>
    <property type="molecule type" value="Genomic_DNA"/>
</dbReference>
<dbReference type="RefSeq" id="WP_236339538.1">
    <property type="nucleotide sequence ID" value="NZ_CAKMMF010000005.1"/>
</dbReference>
<comment type="similarity">
    <text evidence="1 4">Belongs to the D-isomer specific 2-hydroxyacid dehydrogenase family.</text>
</comment>
<dbReference type="Pfam" id="PF02826">
    <property type="entry name" value="2-Hacid_dh_C"/>
    <property type="match status" value="1"/>
</dbReference>